<feature type="transmembrane region" description="Helical" evidence="7">
    <location>
        <begin position="271"/>
        <end position="297"/>
    </location>
</feature>
<feature type="transmembrane region" description="Helical" evidence="7">
    <location>
        <begin position="222"/>
        <end position="250"/>
    </location>
</feature>
<evidence type="ECO:0000256" key="1">
    <source>
        <dbReference type="ARBA" id="ARBA00004651"/>
    </source>
</evidence>
<dbReference type="InterPro" id="IPR050833">
    <property type="entry name" value="Poly_Biosynth_Transport"/>
</dbReference>
<feature type="transmembrane region" description="Helical" evidence="7">
    <location>
        <begin position="343"/>
        <end position="365"/>
    </location>
</feature>
<protein>
    <recommendedName>
        <fullName evidence="10">Lipopolysaccharide biosynthesis protein</fullName>
    </recommendedName>
</protein>
<keyword evidence="6 7" id="KW-0472">Membrane</keyword>
<evidence type="ECO:0000313" key="9">
    <source>
        <dbReference type="Proteomes" id="UP000321192"/>
    </source>
</evidence>
<evidence type="ECO:0000256" key="6">
    <source>
        <dbReference type="ARBA" id="ARBA00023136"/>
    </source>
</evidence>
<comment type="similarity">
    <text evidence="2">Belongs to the polysaccharide synthase family.</text>
</comment>
<keyword evidence="3" id="KW-1003">Cell membrane</keyword>
<organism evidence="8 9">
    <name type="scientific">Thauera aminoaromatica</name>
    <dbReference type="NCBI Taxonomy" id="164330"/>
    <lineage>
        <taxon>Bacteria</taxon>
        <taxon>Pseudomonadati</taxon>
        <taxon>Pseudomonadota</taxon>
        <taxon>Betaproteobacteria</taxon>
        <taxon>Rhodocyclales</taxon>
        <taxon>Zoogloeaceae</taxon>
        <taxon>Thauera</taxon>
    </lineage>
</organism>
<dbReference type="AlphaFoldDB" id="A0A5C7SNC4"/>
<feature type="transmembrane region" description="Helical" evidence="7">
    <location>
        <begin position="309"/>
        <end position="331"/>
    </location>
</feature>
<dbReference type="RefSeq" id="WP_276658601.1">
    <property type="nucleotide sequence ID" value="NZ_SSFD01000157.1"/>
</dbReference>
<evidence type="ECO:0000256" key="3">
    <source>
        <dbReference type="ARBA" id="ARBA00022475"/>
    </source>
</evidence>
<feature type="transmembrane region" description="Helical" evidence="7">
    <location>
        <begin position="403"/>
        <end position="424"/>
    </location>
</feature>
<feature type="transmembrane region" description="Helical" evidence="7">
    <location>
        <begin position="67"/>
        <end position="91"/>
    </location>
</feature>
<dbReference type="EMBL" id="SSFD01000157">
    <property type="protein sequence ID" value="TXH85123.1"/>
    <property type="molecule type" value="Genomic_DNA"/>
</dbReference>
<dbReference type="Proteomes" id="UP000321192">
    <property type="component" value="Unassembled WGS sequence"/>
</dbReference>
<evidence type="ECO:0000256" key="5">
    <source>
        <dbReference type="ARBA" id="ARBA00022989"/>
    </source>
</evidence>
<evidence type="ECO:0000256" key="7">
    <source>
        <dbReference type="SAM" id="Phobius"/>
    </source>
</evidence>
<feature type="transmembrane region" description="Helical" evidence="7">
    <location>
        <begin position="436"/>
        <end position="455"/>
    </location>
</feature>
<feature type="transmembrane region" description="Helical" evidence="7">
    <location>
        <begin position="138"/>
        <end position="160"/>
    </location>
</feature>
<feature type="transmembrane region" description="Helical" evidence="7">
    <location>
        <begin position="166"/>
        <end position="187"/>
    </location>
</feature>
<proteinExistence type="inferred from homology"/>
<comment type="caution">
    <text evidence="8">The sequence shown here is derived from an EMBL/GenBank/DDBJ whole genome shotgun (WGS) entry which is preliminary data.</text>
</comment>
<feature type="transmembrane region" description="Helical" evidence="7">
    <location>
        <begin position="97"/>
        <end position="117"/>
    </location>
</feature>
<evidence type="ECO:0000313" key="8">
    <source>
        <dbReference type="EMBL" id="TXH85123.1"/>
    </source>
</evidence>
<feature type="transmembrane region" description="Helical" evidence="7">
    <location>
        <begin position="371"/>
        <end position="391"/>
    </location>
</feature>
<dbReference type="PANTHER" id="PTHR30250">
    <property type="entry name" value="PST FAMILY PREDICTED COLANIC ACID TRANSPORTER"/>
    <property type="match status" value="1"/>
</dbReference>
<keyword evidence="5 7" id="KW-1133">Transmembrane helix</keyword>
<reference evidence="8 9" key="1">
    <citation type="submission" date="2018-09" db="EMBL/GenBank/DDBJ databases">
        <title>Metagenome Assembled Genomes from an Advanced Water Purification Facility.</title>
        <authorList>
            <person name="Stamps B.W."/>
            <person name="Spear J.R."/>
        </authorList>
    </citation>
    <scope>NUCLEOTIDE SEQUENCE [LARGE SCALE GENOMIC DNA]</scope>
    <source>
        <strain evidence="8">Bin_27_1</strain>
    </source>
</reference>
<accession>A0A5C7SNC4</accession>
<gene>
    <name evidence="8" type="ORF">E6Q80_10250</name>
</gene>
<evidence type="ECO:0000256" key="2">
    <source>
        <dbReference type="ARBA" id="ARBA00007430"/>
    </source>
</evidence>
<evidence type="ECO:0008006" key="10">
    <source>
        <dbReference type="Google" id="ProtNLM"/>
    </source>
</evidence>
<dbReference type="GO" id="GO:0005886">
    <property type="term" value="C:plasma membrane"/>
    <property type="evidence" value="ECO:0007669"/>
    <property type="project" value="UniProtKB-SubCell"/>
</dbReference>
<evidence type="ECO:0000256" key="4">
    <source>
        <dbReference type="ARBA" id="ARBA00022692"/>
    </source>
</evidence>
<dbReference type="PANTHER" id="PTHR30250:SF10">
    <property type="entry name" value="LIPOPOLYSACCHARIDE BIOSYNTHESIS PROTEIN WZXC"/>
    <property type="match status" value="1"/>
</dbReference>
<sequence>MLTGTVIAQALPLAASPLLTRLYSPEAFGLQTLFMGLAGSLAVLATCRMDLALVLPKEDADAGSLAGFIFCTMLATSALACLLVPLAGLLTEQPLPAGWMLLLPLMVCAIALYQLSLGFASRRREFRTVAQANVGNQAMYVASAIAFGFAGAWMQALTIAKVGGQVLAAGLLGRTSAASLAAAVRGFSWKGSMAAARKYHQFLVFNTPYSLVGSVARDAPVYTFSALAAVGTAGFFGLARMVLLAPTLLTSNAFSQVFFREAVALKGTPQLEALTLALLRLGLVALAPLFAFCAVWADAVFATLFGESWRVAGVFAMVLAPAAWMSVQTGWPERLFEVNMRQGVSFGVQLGSDAVTACLFVAAYLLTNDAVMAVAVFAICNVVFHHVYLAAIFRVSGFSGRGLASAIAAGWGVFAVSCAALALLRTQTGAHGMVGWALALMLSVLVTAMIGWLLVRRGLLRGAAAGEAT</sequence>
<feature type="transmembrane region" description="Helical" evidence="7">
    <location>
        <begin position="33"/>
        <end position="55"/>
    </location>
</feature>
<comment type="subcellular location">
    <subcellularLocation>
        <location evidence="1">Cell membrane</location>
        <topology evidence="1">Multi-pass membrane protein</topology>
    </subcellularLocation>
</comment>
<keyword evidence="4 7" id="KW-0812">Transmembrane</keyword>
<name>A0A5C7SNC4_THASP</name>